<feature type="transmembrane region" description="Helical" evidence="8">
    <location>
        <begin position="139"/>
        <end position="160"/>
    </location>
</feature>
<feature type="transmembrane region" description="Helical" evidence="8">
    <location>
        <begin position="52"/>
        <end position="73"/>
    </location>
</feature>
<gene>
    <name evidence="10" type="ORF">SAMN05216192_110105</name>
</gene>
<feature type="transmembrane region" description="Helical" evidence="8">
    <location>
        <begin position="333"/>
        <end position="353"/>
    </location>
</feature>
<keyword evidence="4" id="KW-1003">Cell membrane</keyword>
<keyword evidence="6 8" id="KW-1133">Transmembrane helix</keyword>
<dbReference type="RefSeq" id="WP_244157676.1">
    <property type="nucleotide sequence ID" value="NZ_CBCSKY010000008.1"/>
</dbReference>
<dbReference type="Gene3D" id="1.20.1250.20">
    <property type="entry name" value="MFS general substrate transporter like domains"/>
    <property type="match status" value="1"/>
</dbReference>
<evidence type="ECO:0000256" key="2">
    <source>
        <dbReference type="ARBA" id="ARBA00008537"/>
    </source>
</evidence>
<dbReference type="PROSITE" id="PS50850">
    <property type="entry name" value="MFS"/>
    <property type="match status" value="1"/>
</dbReference>
<evidence type="ECO:0000256" key="8">
    <source>
        <dbReference type="SAM" id="Phobius"/>
    </source>
</evidence>
<feature type="transmembrane region" description="Helical" evidence="8">
    <location>
        <begin position="304"/>
        <end position="321"/>
    </location>
</feature>
<evidence type="ECO:0000313" key="10">
    <source>
        <dbReference type="EMBL" id="SDI97525.1"/>
    </source>
</evidence>
<dbReference type="InterPro" id="IPR011701">
    <property type="entry name" value="MFS"/>
</dbReference>
<feature type="transmembrane region" description="Helical" evidence="8">
    <location>
        <begin position="105"/>
        <end position="127"/>
    </location>
</feature>
<dbReference type="NCBIfam" id="TIGR00711">
    <property type="entry name" value="efflux_EmrB"/>
    <property type="match status" value="1"/>
</dbReference>
<dbReference type="InterPro" id="IPR004638">
    <property type="entry name" value="EmrB-like"/>
</dbReference>
<evidence type="ECO:0000256" key="1">
    <source>
        <dbReference type="ARBA" id="ARBA00004651"/>
    </source>
</evidence>
<evidence type="ECO:0000256" key="5">
    <source>
        <dbReference type="ARBA" id="ARBA00022692"/>
    </source>
</evidence>
<evidence type="ECO:0000256" key="7">
    <source>
        <dbReference type="ARBA" id="ARBA00023136"/>
    </source>
</evidence>
<evidence type="ECO:0000259" key="9">
    <source>
        <dbReference type="PROSITE" id="PS50850"/>
    </source>
</evidence>
<evidence type="ECO:0000256" key="3">
    <source>
        <dbReference type="ARBA" id="ARBA00022448"/>
    </source>
</evidence>
<dbReference type="Gene3D" id="1.20.1720.10">
    <property type="entry name" value="Multidrug resistance protein D"/>
    <property type="match status" value="1"/>
</dbReference>
<evidence type="ECO:0000256" key="4">
    <source>
        <dbReference type="ARBA" id="ARBA00022475"/>
    </source>
</evidence>
<reference evidence="11" key="1">
    <citation type="submission" date="2016-10" db="EMBL/GenBank/DDBJ databases">
        <authorList>
            <person name="Varghese N."/>
            <person name="Submissions S."/>
        </authorList>
    </citation>
    <scope>NUCLEOTIDE SEQUENCE [LARGE SCALE GENOMIC DNA]</scope>
    <source>
        <strain evidence="11">CGMCC 1.11012</strain>
    </source>
</reference>
<organism evidence="10 11">
    <name type="scientific">Paenibacillus typhae</name>
    <dbReference type="NCBI Taxonomy" id="1174501"/>
    <lineage>
        <taxon>Bacteria</taxon>
        <taxon>Bacillati</taxon>
        <taxon>Bacillota</taxon>
        <taxon>Bacilli</taxon>
        <taxon>Bacillales</taxon>
        <taxon>Paenibacillaceae</taxon>
        <taxon>Paenibacillus</taxon>
    </lineage>
</organism>
<protein>
    <submittedName>
        <fullName evidence="10">Drug resistance transporter, EmrB/QacA subfamily</fullName>
    </submittedName>
</protein>
<sequence>MEAAVKGKIHFWPVMTAIFFGNFLSVLSTTTINIAVPILMAHFQTGLHTMQWMVTGFMLATGVTAPLAGYLGGRFSYKRLYTFALSGFTVFSLLCALAWNPAILIVFRMLQGSCSGLIMACTMTIIFQVIPQERRPFAVSLWSLSAMVAPAIGPTFSGWLLQFASWHWLFLINLPVGAAAVILTQLLIPYYRMNVPKSFDVPGLFTVVLGSLSLLGAFSQGGSWGWTSWKTLSMIALGIVLLILFVLRELRTEVPLLNLRVLKNRRFTVMLSIYSIVTVAMYAGTYLTPLFLQTAEGASTLKTGLILLPSSVLLALLSPVVGKLYPRFGPVKLISAGIACIFAGLFLMSRLHVGIAHNFILWAMVVRNLGIGLANVPSSTASMEEIPAEWSGHATSINNWVRNVLSSLAIAVFTSLLSNRQAVHAAELAGQGVTAGSGDIGLQSFTMGVNDVFVVAALLVLAGFPLMLLVRRKNENIQAEGLLEGPGTLKKESAAKL</sequence>
<dbReference type="EMBL" id="FNDX01000010">
    <property type="protein sequence ID" value="SDI97525.1"/>
    <property type="molecule type" value="Genomic_DNA"/>
</dbReference>
<dbReference type="InterPro" id="IPR036259">
    <property type="entry name" value="MFS_trans_sf"/>
</dbReference>
<dbReference type="AlphaFoldDB" id="A0A1G8PZ61"/>
<comment type="subcellular location">
    <subcellularLocation>
        <location evidence="1">Cell membrane</location>
        <topology evidence="1">Multi-pass membrane protein</topology>
    </subcellularLocation>
</comment>
<feature type="transmembrane region" description="Helical" evidence="8">
    <location>
        <begin position="166"/>
        <end position="191"/>
    </location>
</feature>
<keyword evidence="5 8" id="KW-0812">Transmembrane</keyword>
<dbReference type="Proteomes" id="UP000199050">
    <property type="component" value="Unassembled WGS sequence"/>
</dbReference>
<accession>A0A1G8PZ61</accession>
<dbReference type="SUPFAM" id="SSF103473">
    <property type="entry name" value="MFS general substrate transporter"/>
    <property type="match status" value="1"/>
</dbReference>
<dbReference type="Pfam" id="PF07690">
    <property type="entry name" value="MFS_1"/>
    <property type="match status" value="1"/>
</dbReference>
<proteinExistence type="inferred from homology"/>
<keyword evidence="3" id="KW-0813">Transport</keyword>
<feature type="domain" description="Major facilitator superfamily (MFS) profile" evidence="9">
    <location>
        <begin position="14"/>
        <end position="475"/>
    </location>
</feature>
<dbReference type="GO" id="GO:0005886">
    <property type="term" value="C:plasma membrane"/>
    <property type="evidence" value="ECO:0007669"/>
    <property type="project" value="UniProtKB-SubCell"/>
</dbReference>
<keyword evidence="7 8" id="KW-0472">Membrane</keyword>
<feature type="transmembrane region" description="Helical" evidence="8">
    <location>
        <begin position="203"/>
        <end position="222"/>
    </location>
</feature>
<dbReference type="CDD" id="cd17503">
    <property type="entry name" value="MFS_LmrB_MDR_like"/>
    <property type="match status" value="1"/>
</dbReference>
<dbReference type="STRING" id="1174501.SAMN05216192_110105"/>
<feature type="transmembrane region" description="Helical" evidence="8">
    <location>
        <begin position="267"/>
        <end position="292"/>
    </location>
</feature>
<keyword evidence="11" id="KW-1185">Reference proteome</keyword>
<feature type="transmembrane region" description="Helical" evidence="8">
    <location>
        <begin position="452"/>
        <end position="470"/>
    </location>
</feature>
<dbReference type="GO" id="GO:0022857">
    <property type="term" value="F:transmembrane transporter activity"/>
    <property type="evidence" value="ECO:0007669"/>
    <property type="project" value="InterPro"/>
</dbReference>
<evidence type="ECO:0000313" key="11">
    <source>
        <dbReference type="Proteomes" id="UP000199050"/>
    </source>
</evidence>
<comment type="similarity">
    <text evidence="2">Belongs to the major facilitator superfamily. EmrB family.</text>
</comment>
<feature type="transmembrane region" description="Helical" evidence="8">
    <location>
        <begin position="12"/>
        <end position="40"/>
    </location>
</feature>
<dbReference type="PANTHER" id="PTHR42718:SF9">
    <property type="entry name" value="MAJOR FACILITATOR SUPERFAMILY MULTIDRUG TRANSPORTER MFSC"/>
    <property type="match status" value="1"/>
</dbReference>
<feature type="transmembrane region" description="Helical" evidence="8">
    <location>
        <begin position="228"/>
        <end position="247"/>
    </location>
</feature>
<name>A0A1G8PZ61_9BACL</name>
<feature type="transmembrane region" description="Helical" evidence="8">
    <location>
        <begin position="80"/>
        <end position="99"/>
    </location>
</feature>
<evidence type="ECO:0000256" key="6">
    <source>
        <dbReference type="ARBA" id="ARBA00022989"/>
    </source>
</evidence>
<dbReference type="PANTHER" id="PTHR42718">
    <property type="entry name" value="MAJOR FACILITATOR SUPERFAMILY MULTIDRUG TRANSPORTER MFSC"/>
    <property type="match status" value="1"/>
</dbReference>
<dbReference type="InterPro" id="IPR020846">
    <property type="entry name" value="MFS_dom"/>
</dbReference>